<reference evidence="1 2" key="1">
    <citation type="submission" date="2021-01" db="EMBL/GenBank/DDBJ databases">
        <title>Genome sequencing of Joostella atrarenae M1-2 (= KCTC 23194).</title>
        <authorList>
            <person name="Zakaria M.R."/>
            <person name="Lam M.Q."/>
            <person name="Chong C.S."/>
        </authorList>
    </citation>
    <scope>NUCLEOTIDE SEQUENCE [LARGE SCALE GENOMIC DNA]</scope>
    <source>
        <strain evidence="1 2">M1-2</strain>
    </source>
</reference>
<evidence type="ECO:0000313" key="1">
    <source>
        <dbReference type="EMBL" id="MCF8714086.1"/>
    </source>
</evidence>
<keyword evidence="2" id="KW-1185">Reference proteome</keyword>
<comment type="caution">
    <text evidence="1">The sequence shown here is derived from an EMBL/GenBank/DDBJ whole genome shotgun (WGS) entry which is preliminary data.</text>
</comment>
<dbReference type="Pfam" id="PF20391">
    <property type="entry name" value="DUF6686"/>
    <property type="match status" value="1"/>
</dbReference>
<dbReference type="Proteomes" id="UP000829517">
    <property type="component" value="Unassembled WGS sequence"/>
</dbReference>
<dbReference type="EMBL" id="JAETXX010000001">
    <property type="protein sequence ID" value="MCF8714086.1"/>
    <property type="molecule type" value="Genomic_DNA"/>
</dbReference>
<sequence length="116" mass="14284">MCKNLQILNRSKNGILIYCKHNEMYQLLYNNLNFNFTKVEFESFHNYLYNLEIEYWEEEYKYSIYNKRIPIPTIQSNLLILLNKQEVEELTSLIKLRPKKYELLQLCEIQYNLYPN</sequence>
<organism evidence="1 2">
    <name type="scientific">Joostella atrarenae</name>
    <dbReference type="NCBI Taxonomy" id="679257"/>
    <lineage>
        <taxon>Bacteria</taxon>
        <taxon>Pseudomonadati</taxon>
        <taxon>Bacteroidota</taxon>
        <taxon>Flavobacteriia</taxon>
        <taxon>Flavobacteriales</taxon>
        <taxon>Flavobacteriaceae</taxon>
        <taxon>Joostella</taxon>
    </lineage>
</organism>
<proteinExistence type="predicted"/>
<name>A0ABS9J0X0_9FLAO</name>
<dbReference type="InterPro" id="IPR046508">
    <property type="entry name" value="DUF6686"/>
</dbReference>
<gene>
    <name evidence="1" type="ORF">JM658_04525</name>
</gene>
<accession>A0ABS9J0X0</accession>
<protein>
    <submittedName>
        <fullName evidence="1">Uncharacterized protein</fullName>
    </submittedName>
</protein>
<dbReference type="RefSeq" id="WP_317207852.1">
    <property type="nucleotide sequence ID" value="NZ_JAETXX010000001.1"/>
</dbReference>
<evidence type="ECO:0000313" key="2">
    <source>
        <dbReference type="Proteomes" id="UP000829517"/>
    </source>
</evidence>